<feature type="signal peptide" evidence="1">
    <location>
        <begin position="1"/>
        <end position="19"/>
    </location>
</feature>
<feature type="chain" id="PRO_5029579204" description="Outer membrane beta-barrel protein" evidence="1">
    <location>
        <begin position="20"/>
        <end position="281"/>
    </location>
</feature>
<name>A0A7K0G2K6_9SPHI</name>
<dbReference type="Proteomes" id="UP000487757">
    <property type="component" value="Unassembled WGS sequence"/>
</dbReference>
<evidence type="ECO:0000313" key="3">
    <source>
        <dbReference type="Proteomes" id="UP000487757"/>
    </source>
</evidence>
<evidence type="ECO:0008006" key="4">
    <source>
        <dbReference type="Google" id="ProtNLM"/>
    </source>
</evidence>
<proteinExistence type="predicted"/>
<dbReference type="AlphaFoldDB" id="A0A7K0G2K6"/>
<reference evidence="2 3" key="1">
    <citation type="submission" date="2019-11" db="EMBL/GenBank/DDBJ databases">
        <title>Pedobacter petrophilus genome.</title>
        <authorList>
            <person name="Feldbauer M.J."/>
            <person name="Newman J.D."/>
        </authorList>
    </citation>
    <scope>NUCLEOTIDE SEQUENCE [LARGE SCALE GENOMIC DNA]</scope>
    <source>
        <strain evidence="2 3">LMG 29686</strain>
    </source>
</reference>
<comment type="caution">
    <text evidence="2">The sequence shown here is derived from an EMBL/GenBank/DDBJ whole genome shotgun (WGS) entry which is preliminary data.</text>
</comment>
<protein>
    <recommendedName>
        <fullName evidence="4">Outer membrane beta-barrel protein</fullName>
    </recommendedName>
</protein>
<keyword evidence="1" id="KW-0732">Signal</keyword>
<dbReference type="PROSITE" id="PS51257">
    <property type="entry name" value="PROKAR_LIPOPROTEIN"/>
    <property type="match status" value="1"/>
</dbReference>
<dbReference type="RefSeq" id="WP_154282245.1">
    <property type="nucleotide sequence ID" value="NZ_JBHUJQ010000001.1"/>
</dbReference>
<organism evidence="2 3">
    <name type="scientific">Pedobacter petrophilus</name>
    <dbReference type="NCBI Taxonomy" id="1908241"/>
    <lineage>
        <taxon>Bacteria</taxon>
        <taxon>Pseudomonadati</taxon>
        <taxon>Bacteroidota</taxon>
        <taxon>Sphingobacteriia</taxon>
        <taxon>Sphingobacteriales</taxon>
        <taxon>Sphingobacteriaceae</taxon>
        <taxon>Pedobacter</taxon>
    </lineage>
</organism>
<dbReference type="OrthoDB" id="835191at2"/>
<accession>A0A7K0G2K6</accession>
<keyword evidence="3" id="KW-1185">Reference proteome</keyword>
<dbReference type="EMBL" id="WKKH01000032">
    <property type="protein sequence ID" value="MRX77832.1"/>
    <property type="molecule type" value="Genomic_DNA"/>
</dbReference>
<evidence type="ECO:0000313" key="2">
    <source>
        <dbReference type="EMBL" id="MRX77832.1"/>
    </source>
</evidence>
<evidence type="ECO:0000256" key="1">
    <source>
        <dbReference type="SAM" id="SignalP"/>
    </source>
</evidence>
<gene>
    <name evidence="2" type="ORF">GJU39_17250</name>
</gene>
<sequence length="281" mass="30980">MRKMLFTLIFCLAGSACFAQQDSSRATITFAAIYNSNINYYGQVTSEKYPYILANATFTLPIGLYFSAGAYRLLTYGSGISETDLGIGYEHDLSESLNVGLAYTHSFFPASSPLLQASNANNINSSITKNWPVFKSALNLDYAFGKQNDFFVSLANSKEIELGNLFNDKNTISIEPALEITAGTTNFYETYLIEKRKRSNSAGNGKSGSAPGIVNSQTGTVVETLRNSFHIFAYSLKLPLVLSRGNYLAELSYQFSVLSYRAEADSKAHQSFFGLSIYYQL</sequence>